<dbReference type="CDD" id="cd00077">
    <property type="entry name" value="HDc"/>
    <property type="match status" value="1"/>
</dbReference>
<feature type="modified residue" description="4-aspartylphosphate" evidence="1">
    <location>
        <position position="51"/>
    </location>
</feature>
<dbReference type="InterPro" id="IPR006675">
    <property type="entry name" value="HDIG_dom"/>
</dbReference>
<dbReference type="InterPro" id="IPR001789">
    <property type="entry name" value="Sig_transdc_resp-reg_receiver"/>
</dbReference>
<keyword evidence="5" id="KW-1185">Reference proteome</keyword>
<keyword evidence="1" id="KW-0597">Phosphoprotein</keyword>
<evidence type="ECO:0000256" key="1">
    <source>
        <dbReference type="PROSITE-ProRule" id="PRU00169"/>
    </source>
</evidence>
<protein>
    <submittedName>
        <fullName evidence="4">HD domain-containing phosphohydrolase</fullName>
    </submittedName>
</protein>
<dbReference type="KEGG" id="psti:SOO65_14850"/>
<dbReference type="Pfam" id="PF13487">
    <property type="entry name" value="HD_5"/>
    <property type="match status" value="1"/>
</dbReference>
<dbReference type="NCBIfam" id="TIGR00277">
    <property type="entry name" value="HDIG"/>
    <property type="match status" value="1"/>
</dbReference>
<dbReference type="InterPro" id="IPR011006">
    <property type="entry name" value="CheY-like_superfamily"/>
</dbReference>
<dbReference type="InterPro" id="IPR037522">
    <property type="entry name" value="HD_GYP_dom"/>
</dbReference>
<dbReference type="PANTHER" id="PTHR43155">
    <property type="entry name" value="CYCLIC DI-GMP PHOSPHODIESTERASE PA4108-RELATED"/>
    <property type="match status" value="1"/>
</dbReference>
<dbReference type="PROSITE" id="PS51832">
    <property type="entry name" value="HD_GYP"/>
    <property type="match status" value="1"/>
</dbReference>
<evidence type="ECO:0000259" key="2">
    <source>
        <dbReference type="PROSITE" id="PS50110"/>
    </source>
</evidence>
<reference evidence="4 5" key="1">
    <citation type="submission" date="2023-11" db="EMBL/GenBank/DDBJ databases">
        <title>Peredibacter starrii A3.12.</title>
        <authorList>
            <person name="Mitchell R.J."/>
        </authorList>
    </citation>
    <scope>NUCLEOTIDE SEQUENCE [LARGE SCALE GENOMIC DNA]</scope>
    <source>
        <strain evidence="4 5">A3.12</strain>
    </source>
</reference>
<dbReference type="Pfam" id="PF00072">
    <property type="entry name" value="Response_reg"/>
    <property type="match status" value="1"/>
</dbReference>
<dbReference type="SUPFAM" id="SSF52172">
    <property type="entry name" value="CheY-like"/>
    <property type="match status" value="1"/>
</dbReference>
<dbReference type="EMBL" id="CP139487">
    <property type="protein sequence ID" value="WPU63972.1"/>
    <property type="molecule type" value="Genomic_DNA"/>
</dbReference>
<dbReference type="Gene3D" id="3.40.50.2300">
    <property type="match status" value="1"/>
</dbReference>
<proteinExistence type="predicted"/>
<feature type="domain" description="HD-GYP" evidence="3">
    <location>
        <begin position="271"/>
        <end position="457"/>
    </location>
</feature>
<evidence type="ECO:0000313" key="5">
    <source>
        <dbReference type="Proteomes" id="UP001324634"/>
    </source>
</evidence>
<organism evidence="4 5">
    <name type="scientific">Peredibacter starrii</name>
    <dbReference type="NCBI Taxonomy" id="28202"/>
    <lineage>
        <taxon>Bacteria</taxon>
        <taxon>Pseudomonadati</taxon>
        <taxon>Bdellovibrionota</taxon>
        <taxon>Bacteriovoracia</taxon>
        <taxon>Bacteriovoracales</taxon>
        <taxon>Bacteriovoracaceae</taxon>
        <taxon>Peredibacter</taxon>
    </lineage>
</organism>
<feature type="domain" description="Response regulatory" evidence="2">
    <location>
        <begin position="2"/>
        <end position="121"/>
    </location>
</feature>
<dbReference type="SUPFAM" id="SSF109604">
    <property type="entry name" value="HD-domain/PDEase-like"/>
    <property type="match status" value="1"/>
</dbReference>
<gene>
    <name evidence="4" type="ORF">SOO65_14850</name>
</gene>
<dbReference type="GO" id="GO:0000160">
    <property type="term" value="P:phosphorelay signal transduction system"/>
    <property type="evidence" value="ECO:0007669"/>
    <property type="project" value="InterPro"/>
</dbReference>
<dbReference type="AlphaFoldDB" id="A0AAX4HL23"/>
<dbReference type="Proteomes" id="UP001324634">
    <property type="component" value="Chromosome"/>
</dbReference>
<name>A0AAX4HL23_9BACT</name>
<dbReference type="RefSeq" id="WP_321391748.1">
    <property type="nucleotide sequence ID" value="NZ_CP139487.1"/>
</dbReference>
<dbReference type="PROSITE" id="PS50110">
    <property type="entry name" value="RESPONSE_REGULATORY"/>
    <property type="match status" value="1"/>
</dbReference>
<evidence type="ECO:0000259" key="3">
    <source>
        <dbReference type="PROSITE" id="PS51832"/>
    </source>
</evidence>
<evidence type="ECO:0000313" key="4">
    <source>
        <dbReference type="EMBL" id="WPU63972.1"/>
    </source>
</evidence>
<dbReference type="InterPro" id="IPR003607">
    <property type="entry name" value="HD/PDEase_dom"/>
</dbReference>
<dbReference type="Gene3D" id="1.10.3210.10">
    <property type="entry name" value="Hypothetical protein af1432"/>
    <property type="match status" value="1"/>
</dbReference>
<accession>A0AAX4HL23</accession>
<dbReference type="PANTHER" id="PTHR43155:SF2">
    <property type="entry name" value="CYCLIC DI-GMP PHOSPHODIESTERASE PA4108"/>
    <property type="match status" value="1"/>
</dbReference>
<sequence length="457" mass="52297">MKVLISDPDNTYIIKIEELLKKEGIDFELCQSGKECQLKVYKGGIKVLIMDLETENYSALMVLKFMRLNHPTVQVILTVKSKETLKELELDSEGLKKLGVSQILVKPYTCEKLLNAVRGEQLDRWKNVTLTNGSSDEEAVINEKDENFTKVSIESCMSGNVTIFDHYLRLGPGRYIKILRRGDHFDNERIEKYKTEKKVVSLYFKTVERAVYVNFMNELLNKMLTKKSSSPNQYFSSIKAVSEVYIDEIFLTGIRPSLVEEGMKICQNMYKLVNSNLEISNFLRQYQNEIPSEQSHQFLVSFFSTIICKNLEWSSQRTVEIIALGGLLHDIGKLKLPKGMRDKEETDIPENQRAIFREHPLHGYEMLSKSPFITTPVKQIVYQHHELVNGTGYPNGLTGAKIYPLAKVVSLADGFVRLLTKNKCTTIEGLKIFIPDKNETTKYDPLILKSLVTGLLK</sequence>